<name>A0A0D7AH83_9AGAR</name>
<dbReference type="PANTHER" id="PTHR45769:SF3">
    <property type="entry name" value="ADENOSINE KINASE"/>
    <property type="match status" value="1"/>
</dbReference>
<keyword evidence="7 11" id="KW-0547">Nucleotide-binding</keyword>
<evidence type="ECO:0000256" key="9">
    <source>
        <dbReference type="ARBA" id="ARBA00022840"/>
    </source>
</evidence>
<dbReference type="InterPro" id="IPR011611">
    <property type="entry name" value="PfkB_dom"/>
</dbReference>
<dbReference type="PANTHER" id="PTHR45769">
    <property type="entry name" value="ADENOSINE KINASE"/>
    <property type="match status" value="1"/>
</dbReference>
<dbReference type="InterPro" id="IPR001805">
    <property type="entry name" value="Adenokinase"/>
</dbReference>
<reference evidence="13 14" key="1">
    <citation type="journal article" date="2015" name="Fungal Genet. Biol.">
        <title>Evolution of novel wood decay mechanisms in Agaricales revealed by the genome sequences of Fistulina hepatica and Cylindrobasidium torrendii.</title>
        <authorList>
            <person name="Floudas D."/>
            <person name="Held B.W."/>
            <person name="Riley R."/>
            <person name="Nagy L.G."/>
            <person name="Koehler G."/>
            <person name="Ransdell A.S."/>
            <person name="Younus H."/>
            <person name="Chow J."/>
            <person name="Chiniquy J."/>
            <person name="Lipzen A."/>
            <person name="Tritt A."/>
            <person name="Sun H."/>
            <person name="Haridas S."/>
            <person name="LaButti K."/>
            <person name="Ohm R.A."/>
            <person name="Kues U."/>
            <person name="Blanchette R.A."/>
            <person name="Grigoriev I.V."/>
            <person name="Minto R.E."/>
            <person name="Hibbett D.S."/>
        </authorList>
    </citation>
    <scope>NUCLEOTIDE SEQUENCE [LARGE SCALE GENOMIC DNA]</scope>
    <source>
        <strain evidence="13 14">ATCC 64428</strain>
    </source>
</reference>
<dbReference type="EMBL" id="KN881675">
    <property type="protein sequence ID" value="KIY50499.1"/>
    <property type="molecule type" value="Genomic_DNA"/>
</dbReference>
<evidence type="ECO:0000256" key="5">
    <source>
        <dbReference type="ARBA" id="ARBA00022679"/>
    </source>
</evidence>
<dbReference type="OrthoDB" id="432447at2759"/>
<dbReference type="Gene3D" id="3.30.1110.10">
    <property type="match status" value="1"/>
</dbReference>
<evidence type="ECO:0000313" key="13">
    <source>
        <dbReference type="EMBL" id="KIY50499.1"/>
    </source>
</evidence>
<dbReference type="GO" id="GO:0005524">
    <property type="term" value="F:ATP binding"/>
    <property type="evidence" value="ECO:0007669"/>
    <property type="project" value="UniProtKB-UniRule"/>
</dbReference>
<dbReference type="GO" id="GO:0006166">
    <property type="term" value="P:purine ribonucleoside salvage"/>
    <property type="evidence" value="ECO:0007669"/>
    <property type="project" value="UniProtKB-KW"/>
</dbReference>
<gene>
    <name evidence="13" type="ORF">FISHEDRAFT_64713</name>
</gene>
<protein>
    <recommendedName>
        <fullName evidence="4 11">Adenosine kinase</fullName>
        <shortName evidence="11">AK</shortName>
        <ecNumber evidence="4 11">2.7.1.20</ecNumber>
    </recommendedName>
    <alternativeName>
        <fullName evidence="11">Adenosine 5'-phosphotransferase</fullName>
    </alternativeName>
</protein>
<evidence type="ECO:0000259" key="12">
    <source>
        <dbReference type="Pfam" id="PF00294"/>
    </source>
</evidence>
<dbReference type="InterPro" id="IPR002173">
    <property type="entry name" value="Carboh/pur_kinase_PfkB_CS"/>
</dbReference>
<dbReference type="Gene3D" id="3.40.1190.20">
    <property type="match status" value="1"/>
</dbReference>
<evidence type="ECO:0000313" key="14">
    <source>
        <dbReference type="Proteomes" id="UP000054144"/>
    </source>
</evidence>
<evidence type="ECO:0000256" key="2">
    <source>
        <dbReference type="ARBA" id="ARBA00004801"/>
    </source>
</evidence>
<dbReference type="GO" id="GO:0005634">
    <property type="term" value="C:nucleus"/>
    <property type="evidence" value="ECO:0007669"/>
    <property type="project" value="TreeGrafter"/>
</dbReference>
<dbReference type="GO" id="GO:0005829">
    <property type="term" value="C:cytosol"/>
    <property type="evidence" value="ECO:0007669"/>
    <property type="project" value="TreeGrafter"/>
</dbReference>
<organism evidence="13 14">
    <name type="scientific">Fistulina hepatica ATCC 64428</name>
    <dbReference type="NCBI Taxonomy" id="1128425"/>
    <lineage>
        <taxon>Eukaryota</taxon>
        <taxon>Fungi</taxon>
        <taxon>Dikarya</taxon>
        <taxon>Basidiomycota</taxon>
        <taxon>Agaricomycotina</taxon>
        <taxon>Agaricomycetes</taxon>
        <taxon>Agaricomycetidae</taxon>
        <taxon>Agaricales</taxon>
        <taxon>Fistulinaceae</taxon>
        <taxon>Fistulina</taxon>
    </lineage>
</organism>
<comment type="pathway">
    <text evidence="2 11">Purine metabolism; AMP biosynthesis via salvage pathway; AMP from adenosine: step 1/1.</text>
</comment>
<sequence length="347" mass="36794">MSPSSYPLFCMGNPLLDIQVRDGEALLKKYGLKANDAILAERKHMPIYDEIVKGPVTYVAGGACQNAARGAAYCLPPKSVVYTGCVGADDFAEQLRAANKREGVDQVYLVTKEENTGACAVIITGHHRSLVTTLRAAEKFNKAHLSSAEVAPLIEGAQFFYVEGYFITHGLESMLEVGQKASSAGKIFALNLSAPFIPQFFGAQLQQVLPYCDIIIANEAEAEAWASANGHPEPTNLPAVAKALATLPKQNAARPRTVVLTHGSEATVVVVSTTPDAPKIYPVDLVRPEDIEDTNGAGDCFAGGFLGGLVAGKSLDECVAAGHKLAAMSLGQVRAGPQFKWPKVAIL</sequence>
<evidence type="ECO:0000256" key="6">
    <source>
        <dbReference type="ARBA" id="ARBA00022726"/>
    </source>
</evidence>
<evidence type="ECO:0000256" key="7">
    <source>
        <dbReference type="ARBA" id="ARBA00022741"/>
    </source>
</evidence>
<keyword evidence="11" id="KW-0460">Magnesium</keyword>
<evidence type="ECO:0000256" key="11">
    <source>
        <dbReference type="RuleBase" id="RU368116"/>
    </source>
</evidence>
<keyword evidence="14" id="KW-1185">Reference proteome</keyword>
<comment type="cofactor">
    <cofactor evidence="1 11">
        <name>Mg(2+)</name>
        <dbReference type="ChEBI" id="CHEBI:18420"/>
    </cofactor>
</comment>
<evidence type="ECO:0000256" key="4">
    <source>
        <dbReference type="ARBA" id="ARBA00012119"/>
    </source>
</evidence>
<feature type="active site" description="Proton acceptor" evidence="10">
    <location>
        <position position="299"/>
    </location>
</feature>
<dbReference type="PROSITE" id="PS00584">
    <property type="entry name" value="PFKB_KINASES_2"/>
    <property type="match status" value="1"/>
</dbReference>
<dbReference type="GO" id="GO:0006144">
    <property type="term" value="P:purine nucleobase metabolic process"/>
    <property type="evidence" value="ECO:0007669"/>
    <property type="project" value="TreeGrafter"/>
</dbReference>
<keyword evidence="5 11" id="KW-0808">Transferase</keyword>
<dbReference type="CDD" id="cd01168">
    <property type="entry name" value="adenosine_kinase"/>
    <property type="match status" value="1"/>
</dbReference>
<evidence type="ECO:0000256" key="10">
    <source>
        <dbReference type="PIRSR" id="PIRSR601805-1"/>
    </source>
</evidence>
<keyword evidence="6 11" id="KW-0660">Purine salvage</keyword>
<dbReference type="PRINTS" id="PR00989">
    <property type="entry name" value="ADENOKINASE"/>
</dbReference>
<proteinExistence type="inferred from homology"/>
<dbReference type="InterPro" id="IPR029056">
    <property type="entry name" value="Ribokinase-like"/>
</dbReference>
<accession>A0A0D7AH83</accession>
<evidence type="ECO:0000256" key="1">
    <source>
        <dbReference type="ARBA" id="ARBA00001946"/>
    </source>
</evidence>
<feature type="domain" description="Carbohydrate kinase PfkB" evidence="12">
    <location>
        <begin position="27"/>
        <end position="336"/>
    </location>
</feature>
<dbReference type="GO" id="GO:0044209">
    <property type="term" value="P:AMP salvage"/>
    <property type="evidence" value="ECO:0007669"/>
    <property type="project" value="UniProtKB-UniRule"/>
</dbReference>
<keyword evidence="9 11" id="KW-0067">ATP-binding</keyword>
<keyword evidence="8 11" id="KW-0418">Kinase</keyword>
<evidence type="ECO:0000256" key="8">
    <source>
        <dbReference type="ARBA" id="ARBA00022777"/>
    </source>
</evidence>
<dbReference type="AlphaFoldDB" id="A0A0D7AH83"/>
<comment type="catalytic activity">
    <reaction evidence="11">
        <text>adenosine + ATP = AMP + ADP + H(+)</text>
        <dbReference type="Rhea" id="RHEA:20824"/>
        <dbReference type="ChEBI" id="CHEBI:15378"/>
        <dbReference type="ChEBI" id="CHEBI:16335"/>
        <dbReference type="ChEBI" id="CHEBI:30616"/>
        <dbReference type="ChEBI" id="CHEBI:456215"/>
        <dbReference type="ChEBI" id="CHEBI:456216"/>
        <dbReference type="EC" id="2.7.1.20"/>
    </reaction>
</comment>
<dbReference type="EC" id="2.7.1.20" evidence="4 11"/>
<evidence type="ECO:0000256" key="3">
    <source>
        <dbReference type="ARBA" id="ARBA00010688"/>
    </source>
</evidence>
<dbReference type="GO" id="GO:0004001">
    <property type="term" value="F:adenosine kinase activity"/>
    <property type="evidence" value="ECO:0007669"/>
    <property type="project" value="UniProtKB-UniRule"/>
</dbReference>
<dbReference type="SUPFAM" id="SSF53613">
    <property type="entry name" value="Ribokinase-like"/>
    <property type="match status" value="1"/>
</dbReference>
<dbReference type="Pfam" id="PF00294">
    <property type="entry name" value="PfkB"/>
    <property type="match status" value="1"/>
</dbReference>
<comment type="similarity">
    <text evidence="3 11">Belongs to the carbohydrate kinase PfkB family.</text>
</comment>
<dbReference type="Proteomes" id="UP000054144">
    <property type="component" value="Unassembled WGS sequence"/>
</dbReference>
<dbReference type="UniPathway" id="UPA00588">
    <property type="reaction ID" value="UER00659"/>
</dbReference>
<comment type="function">
    <text evidence="11">ATP dependent phosphorylation of adenosine and other related nucleoside analogs to monophosphate derivatives.</text>
</comment>